<reference evidence="1" key="1">
    <citation type="submission" date="2022-10" db="EMBL/GenBank/DDBJ databases">
        <title>The complete genomes of actinobacterial strains from the NBC collection.</title>
        <authorList>
            <person name="Joergensen T.S."/>
            <person name="Alvarez Arevalo M."/>
            <person name="Sterndorff E.B."/>
            <person name="Faurdal D."/>
            <person name="Vuksanovic O."/>
            <person name="Mourched A.-S."/>
            <person name="Charusanti P."/>
            <person name="Shaw S."/>
            <person name="Blin K."/>
            <person name="Weber T."/>
        </authorList>
    </citation>
    <scope>NUCLEOTIDE SEQUENCE</scope>
    <source>
        <strain evidence="1">NBC_00248</strain>
    </source>
</reference>
<dbReference type="Gene3D" id="3.40.50.150">
    <property type="entry name" value="Vaccinia Virus protein VP39"/>
    <property type="match status" value="1"/>
</dbReference>
<dbReference type="SUPFAM" id="SSF53335">
    <property type="entry name" value="S-adenosyl-L-methionine-dependent methyltransferases"/>
    <property type="match status" value="1"/>
</dbReference>
<dbReference type="RefSeq" id="WP_328961005.1">
    <property type="nucleotide sequence ID" value="NZ_CP108090.1"/>
</dbReference>
<evidence type="ECO:0000313" key="2">
    <source>
        <dbReference type="Proteomes" id="UP001432039"/>
    </source>
</evidence>
<keyword evidence="2" id="KW-1185">Reference proteome</keyword>
<dbReference type="GO" id="GO:0008168">
    <property type="term" value="F:methyltransferase activity"/>
    <property type="evidence" value="ECO:0007669"/>
    <property type="project" value="UniProtKB-KW"/>
</dbReference>
<evidence type="ECO:0000313" key="1">
    <source>
        <dbReference type="EMBL" id="WUQ11538.1"/>
    </source>
</evidence>
<accession>A0ABZ1T6Q2</accession>
<gene>
    <name evidence="1" type="ORF">OG517_08900</name>
</gene>
<dbReference type="GO" id="GO:0032259">
    <property type="term" value="P:methylation"/>
    <property type="evidence" value="ECO:0007669"/>
    <property type="project" value="UniProtKB-KW"/>
</dbReference>
<protein>
    <submittedName>
        <fullName evidence="1">SAM-dependent methyltransferase</fullName>
    </submittedName>
</protein>
<dbReference type="EMBL" id="CP108090">
    <property type="protein sequence ID" value="WUQ11538.1"/>
    <property type="molecule type" value="Genomic_DNA"/>
</dbReference>
<name>A0ABZ1T6Q2_STRVG</name>
<keyword evidence="1" id="KW-0489">Methyltransferase</keyword>
<proteinExistence type="predicted"/>
<organism evidence="1 2">
    <name type="scientific">Streptomyces virginiae</name>
    <name type="common">Streptomyces cinnamonensis</name>
    <dbReference type="NCBI Taxonomy" id="1961"/>
    <lineage>
        <taxon>Bacteria</taxon>
        <taxon>Bacillati</taxon>
        <taxon>Actinomycetota</taxon>
        <taxon>Actinomycetes</taxon>
        <taxon>Kitasatosporales</taxon>
        <taxon>Streptomycetaceae</taxon>
        <taxon>Streptomyces</taxon>
    </lineage>
</organism>
<sequence>MDLRTFRALLSDEGQSLLAALEDAGPGRASRSAATADLWQSSPALVAAAEEQVRLRGRAAAHFGEFGPHMYFTPDLVELSSHLAVAEYKLDRVLHEIGVVLIDAMGLGSGADALVLSWSHHTTGVDADPLAVEIADANARAMRSPMLFPHHEDVTSYDSQSEAVFIDLMRRPGPDGSHDPESYGPSLSWALERVRTTGGGWIRLAPGLGPGVVPDPGRPDEAEWISYDGVSQELVLWWGLGEWGREAAVTVRKATLLPAGASLTARGLPEPSVRPLGRYVYVPDPAVVDAGLVAEVAEDVAGGLLHGGGALLTADEPRYTPFATAYEVMEVLPWGDAARPRTDSPDAPVEFVVTAADGTATLIAVPVRFPQAP</sequence>
<keyword evidence="1" id="KW-0808">Transferase</keyword>
<dbReference type="InterPro" id="IPR029063">
    <property type="entry name" value="SAM-dependent_MTases_sf"/>
</dbReference>
<dbReference type="Proteomes" id="UP001432039">
    <property type="component" value="Chromosome"/>
</dbReference>